<feature type="domain" description="DUF8040" evidence="1">
    <location>
        <begin position="2"/>
        <end position="59"/>
    </location>
</feature>
<sequence>MLEITGQLRATRNQTVDEQAAMFLYILAYHQKNRTMKTIFLQSGESISRYFNKVLNVVLKLQDHLLKAPSSVREDSTDEKWKWFKNCIGALDVTYIKVKISEIDKPRY</sequence>
<dbReference type="PANTHER" id="PTHR22930:SF293">
    <property type="entry name" value="PROTEIN ALP1-LIKE"/>
    <property type="match status" value="1"/>
</dbReference>
<dbReference type="Pfam" id="PF26138">
    <property type="entry name" value="DUF8040"/>
    <property type="match status" value="1"/>
</dbReference>
<reference evidence="2 3" key="1">
    <citation type="journal article" date="2021" name="Nat. Commun.">
        <title>Incipient diploidization of the medicinal plant Perilla within 10,000 years.</title>
        <authorList>
            <person name="Zhang Y."/>
            <person name="Shen Q."/>
            <person name="Leng L."/>
            <person name="Zhang D."/>
            <person name="Chen S."/>
            <person name="Shi Y."/>
            <person name="Ning Z."/>
            <person name="Chen S."/>
        </authorList>
    </citation>
    <scope>NUCLEOTIDE SEQUENCE [LARGE SCALE GENOMIC DNA]</scope>
    <source>
        <strain evidence="3">cv. PC099</strain>
    </source>
</reference>
<evidence type="ECO:0000313" key="2">
    <source>
        <dbReference type="EMBL" id="KAH6832227.1"/>
    </source>
</evidence>
<dbReference type="PANTHER" id="PTHR22930">
    <property type="match status" value="1"/>
</dbReference>
<name>A0AAD4PB06_PERFH</name>
<dbReference type="InterPro" id="IPR058353">
    <property type="entry name" value="DUF8040"/>
</dbReference>
<proteinExistence type="predicted"/>
<organism evidence="2 3">
    <name type="scientific">Perilla frutescens var. hirtella</name>
    <name type="common">Perilla citriodora</name>
    <name type="synonym">Perilla setoyensis</name>
    <dbReference type="NCBI Taxonomy" id="608512"/>
    <lineage>
        <taxon>Eukaryota</taxon>
        <taxon>Viridiplantae</taxon>
        <taxon>Streptophyta</taxon>
        <taxon>Embryophyta</taxon>
        <taxon>Tracheophyta</taxon>
        <taxon>Spermatophyta</taxon>
        <taxon>Magnoliopsida</taxon>
        <taxon>eudicotyledons</taxon>
        <taxon>Gunneridae</taxon>
        <taxon>Pentapetalae</taxon>
        <taxon>asterids</taxon>
        <taxon>lamiids</taxon>
        <taxon>Lamiales</taxon>
        <taxon>Lamiaceae</taxon>
        <taxon>Nepetoideae</taxon>
        <taxon>Elsholtzieae</taxon>
        <taxon>Perilla</taxon>
    </lineage>
</organism>
<comment type="caution">
    <text evidence="2">The sequence shown here is derived from an EMBL/GenBank/DDBJ whole genome shotgun (WGS) entry which is preliminary data.</text>
</comment>
<evidence type="ECO:0000259" key="1">
    <source>
        <dbReference type="Pfam" id="PF26138"/>
    </source>
</evidence>
<dbReference type="Proteomes" id="UP001190926">
    <property type="component" value="Unassembled WGS sequence"/>
</dbReference>
<evidence type="ECO:0000313" key="3">
    <source>
        <dbReference type="Proteomes" id="UP001190926"/>
    </source>
</evidence>
<protein>
    <recommendedName>
        <fullName evidence="1">DUF8040 domain-containing protein</fullName>
    </recommendedName>
</protein>
<dbReference type="EMBL" id="SDAM02000072">
    <property type="protein sequence ID" value="KAH6832227.1"/>
    <property type="molecule type" value="Genomic_DNA"/>
</dbReference>
<dbReference type="AlphaFoldDB" id="A0AAD4PB06"/>
<accession>A0AAD4PB06</accession>
<keyword evidence="3" id="KW-1185">Reference proteome</keyword>
<gene>
    <name evidence="2" type="ORF">C2S53_005576</name>
</gene>
<dbReference type="InterPro" id="IPR045249">
    <property type="entry name" value="HARBI1-like"/>
</dbReference>